<dbReference type="PANTHER" id="PTHR31147">
    <property type="entry name" value="ACYL TRANSFERASE 4"/>
    <property type="match status" value="1"/>
</dbReference>
<evidence type="ECO:0000256" key="2">
    <source>
        <dbReference type="ARBA" id="ARBA00022679"/>
    </source>
</evidence>
<dbReference type="InterPro" id="IPR050898">
    <property type="entry name" value="Plant_acyltransferase"/>
</dbReference>
<dbReference type="Pfam" id="PF02458">
    <property type="entry name" value="Transferase"/>
    <property type="match status" value="1"/>
</dbReference>
<dbReference type="PaxDb" id="3880-AES82279"/>
<accession>G7KUL7</accession>
<dbReference type="HOGENOM" id="CLU_014546_2_0_1"/>
<proteinExistence type="inferred from homology"/>
<comment type="similarity">
    <text evidence="1">Belongs to the plant acyltransferase family.</text>
</comment>
<sequence>MAMSVTRTKRDLVKPAKETPFVTLDMSVIDNLPVLKCNVRTLHVFRHGPKAARVIREALSLALVPYYPLAGRLKESNPQCLQIKCSGDGVWYVEASTNCTLDSVNFFDDMESIPYGSLFPDNVHEIEYIDPLVQMQVTQFGCGGFVIGLVFSHSICDGLGAAQFLNAVGELARGLDKPTIEPVWHRNFFPSQAPALPKLPLTPQLPCYKLEHSNIDIPAEQINRLKREFQQVTGQSCSTFEIVAALFWSNPPLPNGFYGNCFFPVTTTASCKSLRIAPNIIKVVKLIQEAKTKLPSEFVKYLKGEHIKGDDEFEDPFGGLGFDNVDYQWGPPVHVVPIQGSVIVPAGIVCSLPLPNRGICLVTWCVEEAHRLPFIDQIHGLIYIIRLFYT</sequence>
<evidence type="ECO:0000313" key="4">
    <source>
        <dbReference type="EMBL" id="AES82279.1"/>
    </source>
</evidence>
<reference evidence="4 6" key="1">
    <citation type="journal article" date="2011" name="Nature">
        <title>The Medicago genome provides insight into the evolution of rhizobial symbioses.</title>
        <authorList>
            <person name="Young N.D."/>
            <person name="Debelle F."/>
            <person name="Oldroyd G.E."/>
            <person name="Geurts R."/>
            <person name="Cannon S.B."/>
            <person name="Udvardi M.K."/>
            <person name="Benedito V.A."/>
            <person name="Mayer K.F."/>
            <person name="Gouzy J."/>
            <person name="Schoof H."/>
            <person name="Van de Peer Y."/>
            <person name="Proost S."/>
            <person name="Cook D.R."/>
            <person name="Meyers B.C."/>
            <person name="Spannagl M."/>
            <person name="Cheung F."/>
            <person name="De Mita S."/>
            <person name="Krishnakumar V."/>
            <person name="Gundlach H."/>
            <person name="Zhou S."/>
            <person name="Mudge J."/>
            <person name="Bharti A.K."/>
            <person name="Murray J.D."/>
            <person name="Naoumkina M.A."/>
            <person name="Rosen B."/>
            <person name="Silverstein K.A."/>
            <person name="Tang H."/>
            <person name="Rombauts S."/>
            <person name="Zhao P.X."/>
            <person name="Zhou P."/>
            <person name="Barbe V."/>
            <person name="Bardou P."/>
            <person name="Bechner M."/>
            <person name="Bellec A."/>
            <person name="Berger A."/>
            <person name="Berges H."/>
            <person name="Bidwell S."/>
            <person name="Bisseling T."/>
            <person name="Choisne N."/>
            <person name="Couloux A."/>
            <person name="Denny R."/>
            <person name="Deshpande S."/>
            <person name="Dai X."/>
            <person name="Doyle J.J."/>
            <person name="Dudez A.M."/>
            <person name="Farmer A.D."/>
            <person name="Fouteau S."/>
            <person name="Franken C."/>
            <person name="Gibelin C."/>
            <person name="Gish J."/>
            <person name="Goldstein S."/>
            <person name="Gonzalez A.J."/>
            <person name="Green P.J."/>
            <person name="Hallab A."/>
            <person name="Hartog M."/>
            <person name="Hua A."/>
            <person name="Humphray S.J."/>
            <person name="Jeong D.H."/>
            <person name="Jing Y."/>
            <person name="Jocker A."/>
            <person name="Kenton S.M."/>
            <person name="Kim D.J."/>
            <person name="Klee K."/>
            <person name="Lai H."/>
            <person name="Lang C."/>
            <person name="Lin S."/>
            <person name="Macmil S.L."/>
            <person name="Magdelenat G."/>
            <person name="Matthews L."/>
            <person name="McCorrison J."/>
            <person name="Monaghan E.L."/>
            <person name="Mun J.H."/>
            <person name="Najar F.Z."/>
            <person name="Nicholson C."/>
            <person name="Noirot C."/>
            <person name="O'Bleness M."/>
            <person name="Paule C.R."/>
            <person name="Poulain J."/>
            <person name="Prion F."/>
            <person name="Qin B."/>
            <person name="Qu C."/>
            <person name="Retzel E.F."/>
            <person name="Riddle C."/>
            <person name="Sallet E."/>
            <person name="Samain S."/>
            <person name="Samson N."/>
            <person name="Sanders I."/>
            <person name="Saurat O."/>
            <person name="Scarpelli C."/>
            <person name="Schiex T."/>
            <person name="Segurens B."/>
            <person name="Severin A.J."/>
            <person name="Sherrier D.J."/>
            <person name="Shi R."/>
            <person name="Sims S."/>
            <person name="Singer S.R."/>
            <person name="Sinharoy S."/>
            <person name="Sterck L."/>
            <person name="Viollet A."/>
            <person name="Wang B.B."/>
            <person name="Wang K."/>
            <person name="Wang M."/>
            <person name="Wang X."/>
            <person name="Warfsmann J."/>
            <person name="Weissenbach J."/>
            <person name="White D.D."/>
            <person name="White J.D."/>
            <person name="Wiley G.B."/>
            <person name="Wincker P."/>
            <person name="Xing Y."/>
            <person name="Yang L."/>
            <person name="Yao Z."/>
            <person name="Ying F."/>
            <person name="Zhai J."/>
            <person name="Zhou L."/>
            <person name="Zuber A."/>
            <person name="Denarie J."/>
            <person name="Dixon R.A."/>
            <person name="May G.D."/>
            <person name="Schwartz D.C."/>
            <person name="Rogers J."/>
            <person name="Quetier F."/>
            <person name="Town C.D."/>
            <person name="Roe B.A."/>
        </authorList>
    </citation>
    <scope>NUCLEOTIDE SEQUENCE [LARGE SCALE GENOMIC DNA]</scope>
    <source>
        <strain evidence="4">A17</strain>
        <strain evidence="5 6">cv. Jemalong A17</strain>
    </source>
</reference>
<dbReference type="Proteomes" id="UP000002051">
    <property type="component" value="Unassembled WGS sequence"/>
</dbReference>
<keyword evidence="2" id="KW-0808">Transferase</keyword>
<keyword evidence="6" id="KW-1185">Reference proteome</keyword>
<dbReference type="GO" id="GO:0016746">
    <property type="term" value="F:acyltransferase activity"/>
    <property type="evidence" value="ECO:0007669"/>
    <property type="project" value="UniProtKB-KW"/>
</dbReference>
<dbReference type="STRING" id="3880.G7KUL7"/>
<gene>
    <name evidence="4" type="ordered locus">MTR_7g110610</name>
</gene>
<dbReference type="EMBL" id="CM001223">
    <property type="protein sequence ID" value="AES82279.1"/>
    <property type="molecule type" value="Genomic_DNA"/>
</dbReference>
<dbReference type="Gene3D" id="3.30.559.10">
    <property type="entry name" value="Chloramphenicol acetyltransferase-like domain"/>
    <property type="match status" value="2"/>
</dbReference>
<name>G7KUL7_MEDTR</name>
<dbReference type="OMA" id="VHVVPIQ"/>
<dbReference type="PANTHER" id="PTHR31147:SF1">
    <property type="entry name" value="ACYL TRANSFERASE 4"/>
    <property type="match status" value="1"/>
</dbReference>
<keyword evidence="3" id="KW-0012">Acyltransferase</keyword>
<dbReference type="InterPro" id="IPR023213">
    <property type="entry name" value="CAT-like_dom_sf"/>
</dbReference>
<dbReference type="EnsemblPlants" id="AES82279">
    <property type="protein sequence ID" value="AES82279"/>
    <property type="gene ID" value="MTR_7g110610"/>
</dbReference>
<dbReference type="AlphaFoldDB" id="G7KUL7"/>
<evidence type="ECO:0000313" key="6">
    <source>
        <dbReference type="Proteomes" id="UP000002051"/>
    </source>
</evidence>
<reference evidence="4 6" key="2">
    <citation type="journal article" date="2014" name="BMC Genomics">
        <title>An improved genome release (version Mt4.0) for the model legume Medicago truncatula.</title>
        <authorList>
            <person name="Tang H."/>
            <person name="Krishnakumar V."/>
            <person name="Bidwell S."/>
            <person name="Rosen B."/>
            <person name="Chan A."/>
            <person name="Zhou S."/>
            <person name="Gentzbittel L."/>
            <person name="Childs K.L."/>
            <person name="Yandell M."/>
            <person name="Gundlach H."/>
            <person name="Mayer K.F."/>
            <person name="Schwartz D.C."/>
            <person name="Town C.D."/>
        </authorList>
    </citation>
    <scope>GENOME REANNOTATION</scope>
    <source>
        <strain evidence="4">A17</strain>
        <strain evidence="5 6">cv. Jemalong A17</strain>
    </source>
</reference>
<reference evidence="5" key="3">
    <citation type="submission" date="2015-04" db="UniProtKB">
        <authorList>
            <consortium name="EnsemblPlants"/>
        </authorList>
    </citation>
    <scope>IDENTIFICATION</scope>
    <source>
        <strain evidence="5">cv. Jemalong A17</strain>
    </source>
</reference>
<dbReference type="eggNOG" id="ENOG502QQHA">
    <property type="taxonomic scope" value="Eukaryota"/>
</dbReference>
<evidence type="ECO:0000256" key="1">
    <source>
        <dbReference type="ARBA" id="ARBA00009861"/>
    </source>
</evidence>
<evidence type="ECO:0000256" key="3">
    <source>
        <dbReference type="ARBA" id="ARBA00023315"/>
    </source>
</evidence>
<evidence type="ECO:0000313" key="5">
    <source>
        <dbReference type="EnsemblPlants" id="AES82279"/>
    </source>
</evidence>
<organism evidence="4 6">
    <name type="scientific">Medicago truncatula</name>
    <name type="common">Barrel medic</name>
    <name type="synonym">Medicago tribuloides</name>
    <dbReference type="NCBI Taxonomy" id="3880"/>
    <lineage>
        <taxon>Eukaryota</taxon>
        <taxon>Viridiplantae</taxon>
        <taxon>Streptophyta</taxon>
        <taxon>Embryophyta</taxon>
        <taxon>Tracheophyta</taxon>
        <taxon>Spermatophyta</taxon>
        <taxon>Magnoliopsida</taxon>
        <taxon>eudicotyledons</taxon>
        <taxon>Gunneridae</taxon>
        <taxon>Pentapetalae</taxon>
        <taxon>rosids</taxon>
        <taxon>fabids</taxon>
        <taxon>Fabales</taxon>
        <taxon>Fabaceae</taxon>
        <taxon>Papilionoideae</taxon>
        <taxon>50 kb inversion clade</taxon>
        <taxon>NPAAA clade</taxon>
        <taxon>Hologalegina</taxon>
        <taxon>IRL clade</taxon>
        <taxon>Trifolieae</taxon>
        <taxon>Medicago</taxon>
    </lineage>
</organism>
<protein>
    <submittedName>
        <fullName evidence="4">3'-N-debenzoyl-2'-deoxytaxol benzoyltransferase</fullName>
    </submittedName>
</protein>